<evidence type="ECO:0000256" key="11">
    <source>
        <dbReference type="PIRSR" id="PIRSR617512-2"/>
    </source>
</evidence>
<feature type="binding site" evidence="12">
    <location>
        <position position="218"/>
    </location>
    <ligand>
        <name>Ca(2+)</name>
        <dbReference type="ChEBI" id="CHEBI:29108"/>
    </ligand>
</feature>
<dbReference type="PROSITE" id="PS51007">
    <property type="entry name" value="CYTC"/>
    <property type="match status" value="1"/>
</dbReference>
<dbReference type="InterPro" id="IPR017512">
    <property type="entry name" value="PQQ_MeOH/EtOH_DH"/>
</dbReference>
<keyword evidence="6 11" id="KW-0634">PQQ</keyword>
<keyword evidence="7" id="KW-0560">Oxidoreductase</keyword>
<dbReference type="GO" id="GO:0009055">
    <property type="term" value="F:electron transfer activity"/>
    <property type="evidence" value="ECO:0007669"/>
    <property type="project" value="InterPro"/>
</dbReference>
<feature type="binding site" evidence="11">
    <location>
        <begin position="216"/>
        <end position="217"/>
    </location>
    <ligand>
        <name>pyrroloquinoline quinone</name>
        <dbReference type="ChEBI" id="CHEBI:58442"/>
    </ligand>
</feature>
<comment type="cofactor">
    <cofactor evidence="11">
        <name>heme c</name>
        <dbReference type="ChEBI" id="CHEBI:61717"/>
    </cofactor>
    <text evidence="11">Binds 1 heme c group per subunit.</text>
</comment>
<dbReference type="InterPro" id="IPR009056">
    <property type="entry name" value="Cyt_c-like_dom"/>
</dbReference>
<dbReference type="InterPro" id="IPR018391">
    <property type="entry name" value="PQQ_b-propeller_rpt"/>
</dbReference>
<keyword evidence="9 13" id="KW-1015">Disulfide bond</keyword>
<feature type="binding site" description="covalent" evidence="11">
    <location>
        <position position="648"/>
    </location>
    <ligand>
        <name>heme c</name>
        <dbReference type="ChEBI" id="CHEBI:61717"/>
    </ligand>
</feature>
<keyword evidence="4 14" id="KW-0732">Signal</keyword>
<keyword evidence="2 11" id="KW-0349">Heme</keyword>
<evidence type="ECO:0000256" key="12">
    <source>
        <dbReference type="PIRSR" id="PIRSR617512-3"/>
    </source>
</evidence>
<dbReference type="PANTHER" id="PTHR32303">
    <property type="entry name" value="QUINOPROTEIN ALCOHOL DEHYDROGENASE (CYTOCHROME C)"/>
    <property type="match status" value="1"/>
</dbReference>
<dbReference type="Gene3D" id="1.10.760.10">
    <property type="entry name" value="Cytochrome c-like domain"/>
    <property type="match status" value="1"/>
</dbReference>
<dbReference type="InterPro" id="IPR002372">
    <property type="entry name" value="PQQ_rpt_dom"/>
</dbReference>
<feature type="binding site" evidence="11">
    <location>
        <position position="103"/>
    </location>
    <ligand>
        <name>pyrroloquinoline quinone</name>
        <dbReference type="ChEBI" id="CHEBI:58442"/>
    </ligand>
</feature>
<dbReference type="NCBIfam" id="TIGR03075">
    <property type="entry name" value="PQQ_enz_alc_DH"/>
    <property type="match status" value="1"/>
</dbReference>
<evidence type="ECO:0000256" key="13">
    <source>
        <dbReference type="PIRSR" id="PIRSR617512-4"/>
    </source>
</evidence>
<gene>
    <name evidence="16" type="primary">exaA</name>
    <name evidence="16" type="ORF">ANI02nite_19430</name>
</gene>
<feature type="binding site" description="covalent" evidence="11">
    <location>
        <position position="651"/>
    </location>
    <ligand>
        <name>heme c</name>
        <dbReference type="ChEBI" id="CHEBI:61717"/>
    </ligand>
</feature>
<dbReference type="SMART" id="SM00564">
    <property type="entry name" value="PQQ"/>
    <property type="match status" value="5"/>
</dbReference>
<dbReference type="Pfam" id="PF13442">
    <property type="entry name" value="Cytochrome_CBB3"/>
    <property type="match status" value="1"/>
</dbReference>
<evidence type="ECO:0000256" key="6">
    <source>
        <dbReference type="ARBA" id="ARBA00022891"/>
    </source>
</evidence>
<feature type="disulfide bond" evidence="13">
    <location>
        <begin position="149"/>
        <end position="150"/>
    </location>
</feature>
<evidence type="ECO:0000256" key="14">
    <source>
        <dbReference type="SAM" id="SignalP"/>
    </source>
</evidence>
<dbReference type="Proteomes" id="UP000321635">
    <property type="component" value="Unassembled WGS sequence"/>
</dbReference>
<dbReference type="SUPFAM" id="SSF46626">
    <property type="entry name" value="Cytochrome c"/>
    <property type="match status" value="1"/>
</dbReference>
<sequence length="723" mass="77665">MCISRRITLFLPVILLAVCGVASGNIPGDPAYAESLKPTSPKQPGAIDEARMAQADAEPQNWYATNRTFAADHYSPLSQINDSNAERLGFAWQYNTGTTRGLEASPVVIDGVMYATGNWGVVYALDAATGRELWTFNPHVDGRWARRACCDIVNRGVAVWKGRVYVAALDGRLFALDAGTGRQIWVRDTIIDHDRFLTSTGAPQIAGGNVVIGNGGAEMGVRGYLTAFDAETGAFAWRFFIVPADPSKPQENPELAIAAPTWGPKSRWDVGGGGAAWDAMAYDPELNLLYVGTGNGSPHPAFVRSPGGGDTLFVSSILALNPKTGRMKWYYQTTPRDSWDFTATQQMTLLDLRIGGTLRKVLVQAPKNGFFYVLDRATGELISAEKYTDVNWADHIDMKTGRPVFTAQGDYSREPKLVYPGEAGGHNWRPMSYSRRTGYVYIPTLDFPMVFSLSRDLAYHRGTDNSMDVTDRAAISRAQKGEADIPVIRHDTLQAYDPVHQRAAWSVVTSTDPEQSGGVLSTGGDIVAQGDATGFLNIYDARTGAPLSHIRVGTGIMAAPVSYAVAGRQYIAVMAGLGGASAWEFPENSAGYRYGNAGRIVVFALDGGAVPTPALVNRSVVAISPPSGIRTSPEMITRGARLFDSARCSGCHVPGKAGIAPNLLTMQESTHRAFDQIVLGGALSAAGMASFSDILTQSDADDIHAYLASEAKNTATLHTAVRH</sequence>
<accession>A0A511XAS2</accession>
<evidence type="ECO:0000256" key="4">
    <source>
        <dbReference type="ARBA" id="ARBA00022729"/>
    </source>
</evidence>
<feature type="chain" id="PRO_5022061132" evidence="14">
    <location>
        <begin position="25"/>
        <end position="723"/>
    </location>
</feature>
<keyword evidence="8 12" id="KW-0408">Iron</keyword>
<dbReference type="Pfam" id="PF01011">
    <property type="entry name" value="PQQ"/>
    <property type="match status" value="2"/>
</dbReference>
<feature type="binding site" evidence="11">
    <location>
        <position position="200"/>
    </location>
    <ligand>
        <name>pyrroloquinoline quinone</name>
        <dbReference type="ChEBI" id="CHEBI:58442"/>
    </ligand>
</feature>
<dbReference type="AlphaFoldDB" id="A0A511XAS2"/>
<dbReference type="GO" id="GO:0005509">
    <property type="term" value="F:calcium ion binding"/>
    <property type="evidence" value="ECO:0007669"/>
    <property type="project" value="InterPro"/>
</dbReference>
<feature type="binding site" evidence="12">
    <location>
        <position position="340"/>
    </location>
    <ligand>
        <name>Ca(2+)</name>
        <dbReference type="ChEBI" id="CHEBI:29108"/>
    </ligand>
</feature>
<dbReference type="STRING" id="1120919.GCA_000429165_01490"/>
<feature type="binding site" evidence="12">
    <location>
        <position position="295"/>
    </location>
    <ligand>
        <name>Ca(2+)</name>
        <dbReference type="ChEBI" id="CHEBI:29108"/>
    </ligand>
</feature>
<feature type="binding site" evidence="11">
    <location>
        <position position="367"/>
    </location>
    <ligand>
        <name>pyrroloquinoline quinone</name>
        <dbReference type="ChEBI" id="CHEBI:58442"/>
    </ligand>
</feature>
<dbReference type="PROSITE" id="PS00364">
    <property type="entry name" value="BACTERIAL_PQQ_2"/>
    <property type="match status" value="1"/>
</dbReference>
<evidence type="ECO:0000256" key="9">
    <source>
        <dbReference type="ARBA" id="ARBA00023157"/>
    </source>
</evidence>
<evidence type="ECO:0000313" key="16">
    <source>
        <dbReference type="EMBL" id="GEN60059.1"/>
    </source>
</evidence>
<evidence type="ECO:0000256" key="1">
    <source>
        <dbReference type="ARBA" id="ARBA00008156"/>
    </source>
</evidence>
<dbReference type="InterPro" id="IPR001479">
    <property type="entry name" value="Quinoprotein_DH_CS"/>
</dbReference>
<feature type="binding site" evidence="11">
    <location>
        <begin position="427"/>
        <end position="428"/>
    </location>
    <ligand>
        <name>pyrroloquinoline quinone</name>
        <dbReference type="ChEBI" id="CHEBI:58442"/>
    </ligand>
</feature>
<dbReference type="InterPro" id="IPR011047">
    <property type="entry name" value="Quinoprotein_ADH-like_sf"/>
</dbReference>
<protein>
    <submittedName>
        <fullName evidence="16">Quinoprotein ethanol dehydrogenase</fullName>
    </submittedName>
</protein>
<evidence type="ECO:0000259" key="15">
    <source>
        <dbReference type="PROSITE" id="PS51007"/>
    </source>
</evidence>
<keyword evidence="3 12" id="KW-0479">Metal-binding</keyword>
<dbReference type="SUPFAM" id="SSF50998">
    <property type="entry name" value="Quinoprotein alcohol dehydrogenase-like"/>
    <property type="match status" value="1"/>
</dbReference>
<evidence type="ECO:0000256" key="8">
    <source>
        <dbReference type="ARBA" id="ARBA00023004"/>
    </source>
</evidence>
<keyword evidence="5 12" id="KW-0106">Calcium</keyword>
<dbReference type="InterPro" id="IPR036909">
    <property type="entry name" value="Cyt_c-like_dom_sf"/>
</dbReference>
<feature type="binding site" description="axial binding residue" evidence="12">
    <location>
        <position position="652"/>
    </location>
    <ligand>
        <name>heme c</name>
        <dbReference type="ChEBI" id="CHEBI:61717"/>
    </ligand>
    <ligandPart>
        <name>Fe</name>
        <dbReference type="ChEBI" id="CHEBI:18248"/>
    </ligandPart>
</feature>
<dbReference type="GO" id="GO:0016614">
    <property type="term" value="F:oxidoreductase activity, acting on CH-OH group of donors"/>
    <property type="evidence" value="ECO:0007669"/>
    <property type="project" value="InterPro"/>
</dbReference>
<name>A0A511XAS2_9PROT</name>
<dbReference type="Gene3D" id="2.140.10.10">
    <property type="entry name" value="Quinoprotein alcohol dehydrogenase-like superfamily"/>
    <property type="match status" value="1"/>
</dbReference>
<comment type="cofactor">
    <cofactor evidence="11">
        <name>pyrroloquinoline quinone</name>
        <dbReference type="ChEBI" id="CHEBI:58442"/>
    </cofactor>
    <text evidence="11">Binds 1 PQQ group per subunit.</text>
</comment>
<dbReference type="GO" id="GO:0020037">
    <property type="term" value="F:heme binding"/>
    <property type="evidence" value="ECO:0007669"/>
    <property type="project" value="InterPro"/>
</dbReference>
<proteinExistence type="inferred from homology"/>
<dbReference type="GO" id="GO:0016020">
    <property type="term" value="C:membrane"/>
    <property type="evidence" value="ECO:0007669"/>
    <property type="project" value="InterPro"/>
</dbReference>
<comment type="caution">
    <text evidence="16">The sequence shown here is derived from an EMBL/GenBank/DDBJ whole genome shotgun (WGS) entry which is preliminary data.</text>
</comment>
<reference evidence="16 17" key="1">
    <citation type="submission" date="2019-07" db="EMBL/GenBank/DDBJ databases">
        <title>Whole genome shotgun sequence of Acetobacter nitrogenifigens NBRC 105050.</title>
        <authorList>
            <person name="Hosoyama A."/>
            <person name="Uohara A."/>
            <person name="Ohji S."/>
            <person name="Ichikawa N."/>
        </authorList>
    </citation>
    <scope>NUCLEOTIDE SEQUENCE [LARGE SCALE GENOMIC DNA]</scope>
    <source>
        <strain evidence="16 17">NBRC 105050</strain>
    </source>
</reference>
<comment type="similarity">
    <text evidence="1">Belongs to the bacterial PQQ dehydrogenase family.</text>
</comment>
<dbReference type="GO" id="GO:0030288">
    <property type="term" value="C:outer membrane-bounded periplasmic space"/>
    <property type="evidence" value="ECO:0007669"/>
    <property type="project" value="InterPro"/>
</dbReference>
<evidence type="ECO:0000256" key="5">
    <source>
        <dbReference type="ARBA" id="ARBA00022837"/>
    </source>
</evidence>
<evidence type="ECO:0000256" key="2">
    <source>
        <dbReference type="ARBA" id="ARBA00022617"/>
    </source>
</evidence>
<feature type="binding site" description="axial binding residue" evidence="12">
    <location>
        <position position="688"/>
    </location>
    <ligand>
        <name>heme c</name>
        <dbReference type="ChEBI" id="CHEBI:61717"/>
    </ligand>
    <ligandPart>
        <name>Fe</name>
        <dbReference type="ChEBI" id="CHEBI:18248"/>
    </ligandPart>
</feature>
<evidence type="ECO:0000313" key="17">
    <source>
        <dbReference type="Proteomes" id="UP000321635"/>
    </source>
</evidence>
<feature type="binding site" evidence="11">
    <location>
        <position position="155"/>
    </location>
    <ligand>
        <name>pyrroloquinoline quinone</name>
        <dbReference type="ChEBI" id="CHEBI:58442"/>
    </ligand>
</feature>
<dbReference type="EMBL" id="BJYF01000010">
    <property type="protein sequence ID" value="GEN60059.1"/>
    <property type="molecule type" value="Genomic_DNA"/>
</dbReference>
<comment type="cofactor">
    <cofactor evidence="12">
        <name>Ca(2+)</name>
        <dbReference type="ChEBI" id="CHEBI:29108"/>
    </cofactor>
    <text evidence="12">Binds 1 Ca(2+) ion per subunit.</text>
</comment>
<evidence type="ECO:0000256" key="7">
    <source>
        <dbReference type="ARBA" id="ARBA00023002"/>
    </source>
</evidence>
<feature type="signal peptide" evidence="14">
    <location>
        <begin position="1"/>
        <end position="24"/>
    </location>
</feature>
<evidence type="ECO:0000256" key="3">
    <source>
        <dbReference type="ARBA" id="ARBA00022723"/>
    </source>
</evidence>
<keyword evidence="17" id="KW-1185">Reference proteome</keyword>
<organism evidence="16 17">
    <name type="scientific">Acetobacter nitrogenifigens DSM 23921 = NBRC 105050</name>
    <dbReference type="NCBI Taxonomy" id="1120919"/>
    <lineage>
        <taxon>Bacteria</taxon>
        <taxon>Pseudomonadati</taxon>
        <taxon>Pseudomonadota</taxon>
        <taxon>Alphaproteobacteria</taxon>
        <taxon>Acetobacterales</taxon>
        <taxon>Acetobacteraceae</taxon>
        <taxon>Acetobacter</taxon>
    </lineage>
</organism>
<feature type="active site" description="Proton acceptor" evidence="10">
    <location>
        <position position="340"/>
    </location>
</feature>
<evidence type="ECO:0000256" key="10">
    <source>
        <dbReference type="PIRSR" id="PIRSR617512-1"/>
    </source>
</evidence>
<feature type="domain" description="Cytochrome c" evidence="15">
    <location>
        <begin position="634"/>
        <end position="711"/>
    </location>
</feature>